<dbReference type="SUPFAM" id="SSF46785">
    <property type="entry name" value="Winged helix' DNA-binding domain"/>
    <property type="match status" value="1"/>
</dbReference>
<dbReference type="InterPro" id="IPR002831">
    <property type="entry name" value="Tscrpt_reg_TrmB_N"/>
</dbReference>
<dbReference type="InterPro" id="IPR055860">
    <property type="entry name" value="DUF7437"/>
</dbReference>
<evidence type="ECO:0000259" key="1">
    <source>
        <dbReference type="Pfam" id="PF01978"/>
    </source>
</evidence>
<comment type="caution">
    <text evidence="3">The sequence shown here is derived from an EMBL/GenBank/DDBJ whole genome shotgun (WGS) entry which is preliminary data.</text>
</comment>
<reference evidence="3 4" key="1">
    <citation type="journal article" date="2019" name="Int. J. Syst. Evol. Microbiol.">
        <title>The Global Catalogue of Microorganisms (GCM) 10K type strain sequencing project: providing services to taxonomists for standard genome sequencing and annotation.</title>
        <authorList>
            <consortium name="The Broad Institute Genomics Platform"/>
            <consortium name="The Broad Institute Genome Sequencing Center for Infectious Disease"/>
            <person name="Wu L."/>
            <person name="Ma J."/>
        </authorList>
    </citation>
    <scope>NUCLEOTIDE SEQUENCE [LARGE SCALE GENOMIC DNA]</scope>
    <source>
        <strain evidence="3 4">DSM 26526</strain>
    </source>
</reference>
<protein>
    <submittedName>
        <fullName evidence="3">Helix-turn-helix domain-containing protein</fullName>
    </submittedName>
</protein>
<evidence type="ECO:0000313" key="4">
    <source>
        <dbReference type="Proteomes" id="UP001596460"/>
    </source>
</evidence>
<evidence type="ECO:0000259" key="2">
    <source>
        <dbReference type="Pfam" id="PF24218"/>
    </source>
</evidence>
<dbReference type="Proteomes" id="UP001596460">
    <property type="component" value="Unassembled WGS sequence"/>
</dbReference>
<feature type="domain" description="DUF7437" evidence="2">
    <location>
        <begin position="121"/>
        <end position="181"/>
    </location>
</feature>
<gene>
    <name evidence="3" type="ORF">ACFQI8_18340</name>
</gene>
<name>A0ABD5XN84_9EURY</name>
<proteinExistence type="predicted"/>
<dbReference type="AlphaFoldDB" id="A0ABD5XN84"/>
<evidence type="ECO:0000313" key="3">
    <source>
        <dbReference type="EMBL" id="MFC7131324.1"/>
    </source>
</evidence>
<dbReference type="Pfam" id="PF24218">
    <property type="entry name" value="DUF7437"/>
    <property type="match status" value="1"/>
</dbReference>
<dbReference type="InterPro" id="IPR036388">
    <property type="entry name" value="WH-like_DNA-bd_sf"/>
</dbReference>
<accession>A0ABD5XN84</accession>
<dbReference type="InterPro" id="IPR036390">
    <property type="entry name" value="WH_DNA-bd_sf"/>
</dbReference>
<dbReference type="Gene3D" id="1.10.10.10">
    <property type="entry name" value="Winged helix-like DNA-binding domain superfamily/Winged helix DNA-binding domain"/>
    <property type="match status" value="1"/>
</dbReference>
<sequence>MPTLSDRGDAPPIDDDATPQSFDDFDGLLAATTLLQNPRLAREYVYLCYYGPATIQDLIDELDLARATAYDDVERLERLGVVERDESTRPHQLTAEPFAFVDGREVAITPTLLHAVALTEFDDDAEYFHNRYGVGRLVRAVRAAAAYYAGNLTQRMAAKEMGVQPVEGMAIIYAIRPVLEAGRKHDPYFEQLISSDPDELEFDGE</sequence>
<dbReference type="RefSeq" id="WP_390247372.1">
    <property type="nucleotide sequence ID" value="NZ_JBHTAB010000014.1"/>
</dbReference>
<feature type="domain" description="Transcription regulator TrmB N-terminal" evidence="1">
    <location>
        <begin position="42"/>
        <end position="93"/>
    </location>
</feature>
<keyword evidence="4" id="KW-1185">Reference proteome</keyword>
<dbReference type="Pfam" id="PF01978">
    <property type="entry name" value="TrmB"/>
    <property type="match status" value="1"/>
</dbReference>
<organism evidence="3 4">
    <name type="scientific">Haloferax chudinovii</name>
    <dbReference type="NCBI Taxonomy" id="1109010"/>
    <lineage>
        <taxon>Archaea</taxon>
        <taxon>Methanobacteriati</taxon>
        <taxon>Methanobacteriota</taxon>
        <taxon>Stenosarchaea group</taxon>
        <taxon>Halobacteria</taxon>
        <taxon>Halobacteriales</taxon>
        <taxon>Haloferacaceae</taxon>
        <taxon>Haloferax</taxon>
    </lineage>
</organism>
<dbReference type="EMBL" id="JBHTAB010000014">
    <property type="protein sequence ID" value="MFC7131324.1"/>
    <property type="molecule type" value="Genomic_DNA"/>
</dbReference>